<protein>
    <recommendedName>
        <fullName evidence="2">PDZ domain-containing protein</fullName>
    </recommendedName>
</protein>
<dbReference type="SMART" id="SM00228">
    <property type="entry name" value="PDZ"/>
    <property type="match status" value="2"/>
</dbReference>
<dbReference type="PROSITE" id="PS50106">
    <property type="entry name" value="PDZ"/>
    <property type="match status" value="2"/>
</dbReference>
<feature type="domain" description="PDZ" evidence="2">
    <location>
        <begin position="181"/>
        <end position="256"/>
    </location>
</feature>
<feature type="domain" description="PDZ" evidence="2">
    <location>
        <begin position="16"/>
        <end position="102"/>
    </location>
</feature>
<dbReference type="GO" id="GO:0005737">
    <property type="term" value="C:cytoplasm"/>
    <property type="evidence" value="ECO:0007669"/>
    <property type="project" value="TreeGrafter"/>
</dbReference>
<dbReference type="OrthoDB" id="66881at2759"/>
<dbReference type="InterPro" id="IPR036034">
    <property type="entry name" value="PDZ_sf"/>
</dbReference>
<dbReference type="InterPro" id="IPR001478">
    <property type="entry name" value="PDZ"/>
</dbReference>
<dbReference type="Gene3D" id="2.30.42.10">
    <property type="match status" value="2"/>
</dbReference>
<sequence length="266" mass="28099">MTSSTVVGATLPGEFLVRLRRQSGGLGFKLLGGAEEGTPLLLFVRIRARAGDLLDTLSIGPLVPGGVAEKSGMIQTGDHLVSVNGERVVGARHRWVVQLLEQNAACTHSEVVLGLWRPTETAQKLWPPPSGLRQHSDGGFPADQSSSASSASSSVVSGARQCYSSLLILLFLAGSGGNCGNIIIARRSCQRIHFPLLSHAARLVPGSPADRSRQLQVGDLILSINGVNIAGLRREDIVRLIRDSGCQVALSVLSHSSCKFIMPSGL</sequence>
<dbReference type="SUPFAM" id="SSF50156">
    <property type="entry name" value="PDZ domain-like"/>
    <property type="match status" value="2"/>
</dbReference>
<evidence type="ECO:0000256" key="1">
    <source>
        <dbReference type="SAM" id="MobiDB-lite"/>
    </source>
</evidence>
<evidence type="ECO:0000259" key="2">
    <source>
        <dbReference type="PROSITE" id="PS50106"/>
    </source>
</evidence>
<dbReference type="PANTHER" id="PTHR10316">
    <property type="entry name" value="MEMBRANE ASSOCIATED GUANYLATE KINASE-RELATED"/>
    <property type="match status" value="1"/>
</dbReference>
<accession>A0A3P7LLC5</accession>
<dbReference type="PANTHER" id="PTHR10316:SF40">
    <property type="entry name" value="LD27118P"/>
    <property type="match status" value="1"/>
</dbReference>
<feature type="region of interest" description="Disordered" evidence="1">
    <location>
        <begin position="124"/>
        <end position="146"/>
    </location>
</feature>
<proteinExistence type="predicted"/>
<dbReference type="AlphaFoldDB" id="A0A3P7LLC5"/>
<dbReference type="Pfam" id="PF00595">
    <property type="entry name" value="PDZ"/>
    <property type="match status" value="2"/>
</dbReference>
<organism evidence="3 4">
    <name type="scientific">Dibothriocephalus latus</name>
    <name type="common">Fish tapeworm</name>
    <name type="synonym">Diphyllobothrium latum</name>
    <dbReference type="NCBI Taxonomy" id="60516"/>
    <lineage>
        <taxon>Eukaryota</taxon>
        <taxon>Metazoa</taxon>
        <taxon>Spiralia</taxon>
        <taxon>Lophotrochozoa</taxon>
        <taxon>Platyhelminthes</taxon>
        <taxon>Cestoda</taxon>
        <taxon>Eucestoda</taxon>
        <taxon>Diphyllobothriidea</taxon>
        <taxon>Diphyllobothriidae</taxon>
        <taxon>Dibothriocephalus</taxon>
    </lineage>
</organism>
<evidence type="ECO:0000313" key="3">
    <source>
        <dbReference type="EMBL" id="VDN11683.1"/>
    </source>
</evidence>
<reference evidence="3 4" key="1">
    <citation type="submission" date="2018-11" db="EMBL/GenBank/DDBJ databases">
        <authorList>
            <consortium name="Pathogen Informatics"/>
        </authorList>
    </citation>
    <scope>NUCLEOTIDE SEQUENCE [LARGE SCALE GENOMIC DNA]</scope>
</reference>
<gene>
    <name evidence="3" type="ORF">DILT_LOCUS7514</name>
</gene>
<dbReference type="Proteomes" id="UP000281553">
    <property type="component" value="Unassembled WGS sequence"/>
</dbReference>
<keyword evidence="4" id="KW-1185">Reference proteome</keyword>
<evidence type="ECO:0000313" key="4">
    <source>
        <dbReference type="Proteomes" id="UP000281553"/>
    </source>
</evidence>
<name>A0A3P7LLC5_DIBLA</name>
<dbReference type="GO" id="GO:0007165">
    <property type="term" value="P:signal transduction"/>
    <property type="evidence" value="ECO:0007669"/>
    <property type="project" value="TreeGrafter"/>
</dbReference>
<dbReference type="EMBL" id="UYRU01052020">
    <property type="protein sequence ID" value="VDN11683.1"/>
    <property type="molecule type" value="Genomic_DNA"/>
</dbReference>